<keyword evidence="2" id="KW-1185">Reference proteome</keyword>
<evidence type="ECO:0000313" key="2">
    <source>
        <dbReference type="Proteomes" id="UP000649617"/>
    </source>
</evidence>
<dbReference type="AlphaFoldDB" id="A0A812W4V4"/>
<dbReference type="EMBL" id="CAJNIZ010043771">
    <property type="protein sequence ID" value="CAE7668465.1"/>
    <property type="molecule type" value="Genomic_DNA"/>
</dbReference>
<organism evidence="1 2">
    <name type="scientific">Symbiodinium pilosum</name>
    <name type="common">Dinoflagellate</name>
    <dbReference type="NCBI Taxonomy" id="2952"/>
    <lineage>
        <taxon>Eukaryota</taxon>
        <taxon>Sar</taxon>
        <taxon>Alveolata</taxon>
        <taxon>Dinophyceae</taxon>
        <taxon>Suessiales</taxon>
        <taxon>Symbiodiniaceae</taxon>
        <taxon>Symbiodinium</taxon>
    </lineage>
</organism>
<dbReference type="Proteomes" id="UP000649617">
    <property type="component" value="Unassembled WGS sequence"/>
</dbReference>
<proteinExistence type="predicted"/>
<protein>
    <submittedName>
        <fullName evidence="1">Uncharacterized protein</fullName>
    </submittedName>
</protein>
<evidence type="ECO:0000313" key="1">
    <source>
        <dbReference type="EMBL" id="CAE7668465.1"/>
    </source>
</evidence>
<sequence length="208" mass="22735">MQPAEELLTIIMVTSPVPSNPSTEMLEHVLSSCATAGGFEACAKIVVSDGFRVARACLVMPAVDVCGAGWQDSSGLLSAMLTCPQLKYVGLPTKASLARTDPSHLASNWHLQPQAWEGAAVDFKLRPLCLWYDSAHICRLEHYRDFVFRKGRDWSGGFPEDSFGQDHAQYHQMVKSAKQKHQCVPSLLGRASAFTPWVGGNVCVAKIM</sequence>
<name>A0A812W4V4_SYMPI</name>
<accession>A0A812W4V4</accession>
<dbReference type="OrthoDB" id="445336at2759"/>
<reference evidence="1" key="1">
    <citation type="submission" date="2021-02" db="EMBL/GenBank/DDBJ databases">
        <authorList>
            <person name="Dougan E. K."/>
            <person name="Rhodes N."/>
            <person name="Thang M."/>
            <person name="Chan C."/>
        </authorList>
    </citation>
    <scope>NUCLEOTIDE SEQUENCE</scope>
</reference>
<gene>
    <name evidence="1" type="ORF">SPIL2461_LOCUS18370</name>
</gene>
<comment type="caution">
    <text evidence="1">The sequence shown here is derived from an EMBL/GenBank/DDBJ whole genome shotgun (WGS) entry which is preliminary data.</text>
</comment>